<dbReference type="Proteomes" id="UP000092845">
    <property type="component" value="Unassembled WGS sequence"/>
</dbReference>
<dbReference type="SUPFAM" id="SSF53686">
    <property type="entry name" value="Tryptophan synthase beta subunit-like PLP-dependent enzymes"/>
    <property type="match status" value="1"/>
</dbReference>
<evidence type="ECO:0000313" key="2">
    <source>
        <dbReference type="EMBL" id="SBT62990.1"/>
    </source>
</evidence>
<dbReference type="Gene3D" id="3.40.50.1100">
    <property type="match status" value="2"/>
</dbReference>
<dbReference type="AlphaFoldDB" id="A0A1C3K8Z7"/>
<gene>
    <name evidence="2" type="primary">thrC</name>
    <name evidence="2" type="ORF">TREMTM_C_00240</name>
</gene>
<dbReference type="InterPro" id="IPR029144">
    <property type="entry name" value="Thr_synth_N"/>
</dbReference>
<dbReference type="PANTHER" id="PTHR42690">
    <property type="entry name" value="THREONINE SYNTHASE FAMILY MEMBER"/>
    <property type="match status" value="1"/>
</dbReference>
<sequence length="484" mass="52052">MYTSTRTGPALPGMYFSRALLAGMAWDGGLYMPAAYPTPIEAPAWRFMAYSELVFRVLRRFARGTCRTLLRSVCRTAYRRGFGCADSNGGARDAVGASWISGRIYLGGLSWGPSLSFKDLAMQALGVAFACVVLRHYHIVGATSGDTGGAACRAIAGSRKVGLLVLSPAGGVSAFQAEQMYGTMAGNVVNACLHGGFDCCQDVVKALLGMRRRDVGTANSINLSRLLLQSAYYLALRERLVTWPGERFCYHIPSGNFGNTFACHMAMICCTQGFHATVATNENNVLDCFLKGGVCVPRSTAVVKRTTAPSMDISWASNIDRLLYDVLGRSGSMAGRAARARCNSAAWVLLAHASHRCLRSCAVSSDASLHVERSMLVELMYRRHGVAVDTHTAAALKSAMLAARGDVQVALETARDVKLKAELHGSYGNCYRHAVPRRARHARHVRPACAHVRRLLGIPAGAWSAQAPSVNDWTAPGKGAVRGR</sequence>
<reference evidence="3" key="1">
    <citation type="submission" date="2016-04" db="EMBL/GenBank/DDBJ databases">
        <authorList>
            <person name="Szabo Gitta"/>
        </authorList>
    </citation>
    <scope>NUCLEOTIDE SEQUENCE [LARGE SCALE GENOMIC DNA]</scope>
</reference>
<dbReference type="EMBL" id="FLRF01000003">
    <property type="protein sequence ID" value="SBT62990.1"/>
    <property type="molecule type" value="Genomic_DNA"/>
</dbReference>
<evidence type="ECO:0000259" key="1">
    <source>
        <dbReference type="Pfam" id="PF14821"/>
    </source>
</evidence>
<dbReference type="InterPro" id="IPR037158">
    <property type="entry name" value="Thr_synth_N_sf"/>
</dbReference>
<dbReference type="Pfam" id="PF14821">
    <property type="entry name" value="Thr_synth_N"/>
    <property type="match status" value="1"/>
</dbReference>
<protein>
    <submittedName>
        <fullName evidence="2">Threonine synthase</fullName>
        <ecNumber evidence="2">4.2.3.1</ecNumber>
    </submittedName>
</protein>
<organism evidence="2 3">
    <name type="scientific">Tremblaya princeps</name>
    <dbReference type="NCBI Taxonomy" id="189385"/>
    <lineage>
        <taxon>Bacteria</taxon>
        <taxon>Pseudomonadati</taxon>
        <taxon>Pseudomonadota</taxon>
        <taxon>Betaproteobacteria</taxon>
        <taxon>Candidatus Tremblayella</taxon>
    </lineage>
</organism>
<keyword evidence="2" id="KW-0456">Lyase</keyword>
<dbReference type="InterPro" id="IPR051166">
    <property type="entry name" value="Threonine_Synthase"/>
</dbReference>
<dbReference type="Gene3D" id="3.90.1380.10">
    <property type="entry name" value="Threonine synthase, N-terminal domain"/>
    <property type="match status" value="1"/>
</dbReference>
<proteinExistence type="predicted"/>
<feature type="domain" description="Threonine synthase N-terminal" evidence="1">
    <location>
        <begin position="2"/>
        <end position="78"/>
    </location>
</feature>
<dbReference type="InterPro" id="IPR036052">
    <property type="entry name" value="TrpB-like_PALP_sf"/>
</dbReference>
<evidence type="ECO:0000313" key="3">
    <source>
        <dbReference type="Proteomes" id="UP000092845"/>
    </source>
</evidence>
<accession>A0A1C3K8Z7</accession>
<dbReference type="EC" id="4.2.3.1" evidence="2"/>
<dbReference type="PANTHER" id="PTHR42690:SF1">
    <property type="entry name" value="THREONINE SYNTHASE-LIKE 2"/>
    <property type="match status" value="1"/>
</dbReference>
<dbReference type="GO" id="GO:0004795">
    <property type="term" value="F:threonine synthase activity"/>
    <property type="evidence" value="ECO:0007669"/>
    <property type="project" value="UniProtKB-EC"/>
</dbReference>
<name>A0A1C3K8Z7_TREPR</name>